<keyword evidence="2" id="KW-0812">Transmembrane</keyword>
<keyword evidence="2" id="KW-1133">Transmembrane helix</keyword>
<dbReference type="InterPro" id="IPR017853">
    <property type="entry name" value="GH"/>
</dbReference>
<dbReference type="SMART" id="SM00636">
    <property type="entry name" value="Glyco_18"/>
    <property type="match status" value="1"/>
</dbReference>
<dbReference type="PANTHER" id="PTHR11177">
    <property type="entry name" value="CHITINASE"/>
    <property type="match status" value="1"/>
</dbReference>
<sequence>MDVCYENLDKKPIVPLASRKLPQTTKTTRRPARSRDGKTPLQQHRKMYYIWFFANMAWAILAFPLGVASIALARNYQMYRDQMDHALEWKERWAHSTKPVPALRRSGGGVASTSTRVSEVSYRESSECRKPRVLPESPWKPPFTDPIEDYPAAELVEGPIFCIFNHSSYKRDKEWAFRTGLVNGRLCTHVVYASARVTGDELASADPGFDLVKEGFKNLALLKTKYQHLRVLVSFGEYERGSANLSMLASSAVRRAKFSQNVLSWLTENDYDGVHVHWTVADAGSCGSPHDATWLSKLVDKLRSTLSRNYTIALTMPPFKARRHGYALEDLVANVDYLIVRTHDIHGPYENATHCASPYNSEGPSLTSVLSDVVEDVPPYTTQKICFSLSLAALSFRFGYANSPNRDSTPAKVLGPGVEGNVTRTRGRMAFYEVCTLGDQSAYLDFKEICSYKRFANNWIGYESPTSLSSKISEIFRRLKIYCVVMWDIDMDDAKGTCGLGRTPLLASVHKELVIASTHNRAASTQESL</sequence>
<dbReference type="SUPFAM" id="SSF54556">
    <property type="entry name" value="Chitinase insertion domain"/>
    <property type="match status" value="1"/>
</dbReference>
<proteinExistence type="predicted"/>
<dbReference type="Pfam" id="PF00704">
    <property type="entry name" value="Glyco_hydro_18"/>
    <property type="match status" value="1"/>
</dbReference>
<dbReference type="Gene3D" id="3.20.20.80">
    <property type="entry name" value="Glycosidases"/>
    <property type="match status" value="1"/>
</dbReference>
<dbReference type="PANTHER" id="PTHR11177:SF144">
    <property type="entry name" value="CHITINASE 5"/>
    <property type="match status" value="1"/>
</dbReference>
<dbReference type="AlphaFoldDB" id="A0A9D4YRF0"/>
<dbReference type="InterPro" id="IPR050314">
    <property type="entry name" value="Glycosyl_Hydrlase_18"/>
</dbReference>
<dbReference type="SUPFAM" id="SSF51445">
    <property type="entry name" value="(Trans)glycosidases"/>
    <property type="match status" value="1"/>
</dbReference>
<dbReference type="Proteomes" id="UP000821837">
    <property type="component" value="Unassembled WGS sequence"/>
</dbReference>
<evidence type="ECO:0000259" key="3">
    <source>
        <dbReference type="PROSITE" id="PS51910"/>
    </source>
</evidence>
<feature type="region of interest" description="Disordered" evidence="1">
    <location>
        <begin position="16"/>
        <end position="39"/>
    </location>
</feature>
<dbReference type="GO" id="GO:0004568">
    <property type="term" value="F:chitinase activity"/>
    <property type="evidence" value="ECO:0007669"/>
    <property type="project" value="TreeGrafter"/>
</dbReference>
<feature type="domain" description="GH18" evidence="3">
    <location>
        <begin position="158"/>
        <end position="516"/>
    </location>
</feature>
<keyword evidence="2" id="KW-0472">Membrane</keyword>
<dbReference type="GO" id="GO:0005576">
    <property type="term" value="C:extracellular region"/>
    <property type="evidence" value="ECO:0007669"/>
    <property type="project" value="TreeGrafter"/>
</dbReference>
<protein>
    <recommendedName>
        <fullName evidence="3">GH18 domain-containing protein</fullName>
    </recommendedName>
</protein>
<dbReference type="GO" id="GO:0008061">
    <property type="term" value="F:chitin binding"/>
    <property type="evidence" value="ECO:0007669"/>
    <property type="project" value="InterPro"/>
</dbReference>
<reference evidence="4" key="1">
    <citation type="journal article" date="2020" name="Cell">
        <title>Large-Scale Comparative Analyses of Tick Genomes Elucidate Their Genetic Diversity and Vector Capacities.</title>
        <authorList>
            <consortium name="Tick Genome and Microbiome Consortium (TIGMIC)"/>
            <person name="Jia N."/>
            <person name="Wang J."/>
            <person name="Shi W."/>
            <person name="Du L."/>
            <person name="Sun Y."/>
            <person name="Zhan W."/>
            <person name="Jiang J.F."/>
            <person name="Wang Q."/>
            <person name="Zhang B."/>
            <person name="Ji P."/>
            <person name="Bell-Sakyi L."/>
            <person name="Cui X.M."/>
            <person name="Yuan T.T."/>
            <person name="Jiang B.G."/>
            <person name="Yang W.F."/>
            <person name="Lam T.T."/>
            <person name="Chang Q.C."/>
            <person name="Ding S.J."/>
            <person name="Wang X.J."/>
            <person name="Zhu J.G."/>
            <person name="Ruan X.D."/>
            <person name="Zhao L."/>
            <person name="Wei J.T."/>
            <person name="Ye R.Z."/>
            <person name="Que T.C."/>
            <person name="Du C.H."/>
            <person name="Zhou Y.H."/>
            <person name="Cheng J.X."/>
            <person name="Dai P.F."/>
            <person name="Guo W.B."/>
            <person name="Han X.H."/>
            <person name="Huang E.J."/>
            <person name="Li L.F."/>
            <person name="Wei W."/>
            <person name="Gao Y.C."/>
            <person name="Liu J.Z."/>
            <person name="Shao H.Z."/>
            <person name="Wang X."/>
            <person name="Wang C.C."/>
            <person name="Yang T.C."/>
            <person name="Huo Q.B."/>
            <person name="Li W."/>
            <person name="Chen H.Y."/>
            <person name="Chen S.E."/>
            <person name="Zhou L.G."/>
            <person name="Ni X.B."/>
            <person name="Tian J.H."/>
            <person name="Sheng Y."/>
            <person name="Liu T."/>
            <person name="Pan Y.S."/>
            <person name="Xia L.Y."/>
            <person name="Li J."/>
            <person name="Zhao F."/>
            <person name="Cao W.C."/>
        </authorList>
    </citation>
    <scope>NUCLEOTIDE SEQUENCE</scope>
    <source>
        <strain evidence="4">Rsan-2018</strain>
    </source>
</reference>
<gene>
    <name evidence="4" type="ORF">HPB52_025322</name>
</gene>
<feature type="transmembrane region" description="Helical" evidence="2">
    <location>
        <begin position="48"/>
        <end position="73"/>
    </location>
</feature>
<dbReference type="InterPro" id="IPR001223">
    <property type="entry name" value="Glyco_hydro18_cat"/>
</dbReference>
<dbReference type="InterPro" id="IPR029070">
    <property type="entry name" value="Chitinase_insertion_sf"/>
</dbReference>
<evidence type="ECO:0000313" key="5">
    <source>
        <dbReference type="Proteomes" id="UP000821837"/>
    </source>
</evidence>
<accession>A0A9D4YRF0</accession>
<organism evidence="4 5">
    <name type="scientific">Rhipicephalus sanguineus</name>
    <name type="common">Brown dog tick</name>
    <name type="synonym">Ixodes sanguineus</name>
    <dbReference type="NCBI Taxonomy" id="34632"/>
    <lineage>
        <taxon>Eukaryota</taxon>
        <taxon>Metazoa</taxon>
        <taxon>Ecdysozoa</taxon>
        <taxon>Arthropoda</taxon>
        <taxon>Chelicerata</taxon>
        <taxon>Arachnida</taxon>
        <taxon>Acari</taxon>
        <taxon>Parasitiformes</taxon>
        <taxon>Ixodida</taxon>
        <taxon>Ixodoidea</taxon>
        <taxon>Ixodidae</taxon>
        <taxon>Rhipicephalinae</taxon>
        <taxon>Rhipicephalus</taxon>
        <taxon>Rhipicephalus</taxon>
    </lineage>
</organism>
<dbReference type="PROSITE" id="PS51910">
    <property type="entry name" value="GH18_2"/>
    <property type="match status" value="1"/>
</dbReference>
<dbReference type="EMBL" id="JABSTV010000665">
    <property type="protein sequence ID" value="KAH7985895.1"/>
    <property type="molecule type" value="Genomic_DNA"/>
</dbReference>
<dbReference type="OMA" id="NDYDGVH"/>
<reference evidence="4" key="2">
    <citation type="submission" date="2021-09" db="EMBL/GenBank/DDBJ databases">
        <authorList>
            <person name="Jia N."/>
            <person name="Wang J."/>
            <person name="Shi W."/>
            <person name="Du L."/>
            <person name="Sun Y."/>
            <person name="Zhan W."/>
            <person name="Jiang J."/>
            <person name="Wang Q."/>
            <person name="Zhang B."/>
            <person name="Ji P."/>
            <person name="Sakyi L.B."/>
            <person name="Cui X."/>
            <person name="Yuan T."/>
            <person name="Jiang B."/>
            <person name="Yang W."/>
            <person name="Lam T.T.-Y."/>
            <person name="Chang Q."/>
            <person name="Ding S."/>
            <person name="Wang X."/>
            <person name="Zhu J."/>
            <person name="Ruan X."/>
            <person name="Zhao L."/>
            <person name="Wei J."/>
            <person name="Que T."/>
            <person name="Du C."/>
            <person name="Cheng J."/>
            <person name="Dai P."/>
            <person name="Han X."/>
            <person name="Huang E."/>
            <person name="Gao Y."/>
            <person name="Liu J."/>
            <person name="Shao H."/>
            <person name="Ye R."/>
            <person name="Li L."/>
            <person name="Wei W."/>
            <person name="Wang X."/>
            <person name="Wang C."/>
            <person name="Huo Q."/>
            <person name="Li W."/>
            <person name="Guo W."/>
            <person name="Chen H."/>
            <person name="Chen S."/>
            <person name="Zhou L."/>
            <person name="Zhou L."/>
            <person name="Ni X."/>
            <person name="Tian J."/>
            <person name="Zhou Y."/>
            <person name="Sheng Y."/>
            <person name="Liu T."/>
            <person name="Pan Y."/>
            <person name="Xia L."/>
            <person name="Li J."/>
            <person name="Zhao F."/>
            <person name="Cao W."/>
        </authorList>
    </citation>
    <scope>NUCLEOTIDE SEQUENCE</scope>
    <source>
        <strain evidence="4">Rsan-2018</strain>
        <tissue evidence="4">Larvae</tissue>
    </source>
</reference>
<dbReference type="InterPro" id="IPR011583">
    <property type="entry name" value="Chitinase_II/V-like_cat"/>
</dbReference>
<name>A0A9D4YRF0_RHISA</name>
<evidence type="ECO:0000256" key="2">
    <source>
        <dbReference type="SAM" id="Phobius"/>
    </source>
</evidence>
<dbReference type="GO" id="GO:0005975">
    <property type="term" value="P:carbohydrate metabolic process"/>
    <property type="evidence" value="ECO:0007669"/>
    <property type="project" value="InterPro"/>
</dbReference>
<dbReference type="Gene3D" id="3.10.50.10">
    <property type="match status" value="1"/>
</dbReference>
<dbReference type="OrthoDB" id="76388at2759"/>
<comment type="caution">
    <text evidence="4">The sequence shown here is derived from an EMBL/GenBank/DDBJ whole genome shotgun (WGS) entry which is preliminary data.</text>
</comment>
<dbReference type="GO" id="GO:0006032">
    <property type="term" value="P:chitin catabolic process"/>
    <property type="evidence" value="ECO:0007669"/>
    <property type="project" value="TreeGrafter"/>
</dbReference>
<dbReference type="VEuPathDB" id="VectorBase:RSAN_028320"/>
<keyword evidence="5" id="KW-1185">Reference proteome</keyword>
<evidence type="ECO:0000256" key="1">
    <source>
        <dbReference type="SAM" id="MobiDB-lite"/>
    </source>
</evidence>
<evidence type="ECO:0000313" key="4">
    <source>
        <dbReference type="EMBL" id="KAH7985895.1"/>
    </source>
</evidence>